<sequence>MDVAERPVINFAINGPSEVVLSEEAIAARQRKLQEAKKHLASINEKILELQVMLRRLSRKPRFHKLQYVLKHRVAVYSGLRSVYLKYCCNLQEDLNQFQQY</sequence>
<reference evidence="2" key="1">
    <citation type="submission" date="2021-11" db="EMBL/GenBank/DDBJ databases">
        <authorList>
            <person name="Schell T."/>
        </authorList>
    </citation>
    <scope>NUCLEOTIDE SEQUENCE</scope>
    <source>
        <strain evidence="2">M5</strain>
    </source>
</reference>
<protein>
    <submittedName>
        <fullName evidence="2">Uncharacterized protein</fullName>
    </submittedName>
</protein>
<dbReference type="OrthoDB" id="6335627at2759"/>
<dbReference type="EMBL" id="CAKKLH010000246">
    <property type="protein sequence ID" value="CAH0106984.1"/>
    <property type="molecule type" value="Genomic_DNA"/>
</dbReference>
<keyword evidence="1" id="KW-0175">Coiled coil</keyword>
<evidence type="ECO:0000313" key="3">
    <source>
        <dbReference type="Proteomes" id="UP000789390"/>
    </source>
</evidence>
<evidence type="ECO:0000313" key="2">
    <source>
        <dbReference type="EMBL" id="CAH0106984.1"/>
    </source>
</evidence>
<gene>
    <name evidence="2" type="ORF">DGAL_LOCUS10268</name>
</gene>
<dbReference type="AlphaFoldDB" id="A0A8J2WPU5"/>
<feature type="coiled-coil region" evidence="1">
    <location>
        <begin position="26"/>
        <end position="60"/>
    </location>
</feature>
<dbReference type="Proteomes" id="UP000789390">
    <property type="component" value="Unassembled WGS sequence"/>
</dbReference>
<proteinExistence type="predicted"/>
<accession>A0A8J2WPU5</accession>
<organism evidence="2 3">
    <name type="scientific">Daphnia galeata</name>
    <dbReference type="NCBI Taxonomy" id="27404"/>
    <lineage>
        <taxon>Eukaryota</taxon>
        <taxon>Metazoa</taxon>
        <taxon>Ecdysozoa</taxon>
        <taxon>Arthropoda</taxon>
        <taxon>Crustacea</taxon>
        <taxon>Branchiopoda</taxon>
        <taxon>Diplostraca</taxon>
        <taxon>Cladocera</taxon>
        <taxon>Anomopoda</taxon>
        <taxon>Daphniidae</taxon>
        <taxon>Daphnia</taxon>
    </lineage>
</organism>
<evidence type="ECO:0000256" key="1">
    <source>
        <dbReference type="SAM" id="Coils"/>
    </source>
</evidence>
<name>A0A8J2WPU5_9CRUS</name>
<comment type="caution">
    <text evidence="2">The sequence shown here is derived from an EMBL/GenBank/DDBJ whole genome shotgun (WGS) entry which is preliminary data.</text>
</comment>
<keyword evidence="3" id="KW-1185">Reference proteome</keyword>